<sequence length="59" mass="6384">MLLALVLPLAACHQTRPTSQTVSSNDSTSTSTANSAADRDWPDTVYRSSNYHPGESFAR</sequence>
<evidence type="ECO:0000313" key="2">
    <source>
        <dbReference type="EMBL" id="KHK97420.1"/>
    </source>
</evidence>
<dbReference type="AlphaFoldDB" id="A0A0B2A302"/>
<evidence type="ECO:0000313" key="3">
    <source>
        <dbReference type="Proteomes" id="UP000031030"/>
    </source>
</evidence>
<organism evidence="2 3">
    <name type="scientific">Microbacterium mangrovi</name>
    <dbReference type="NCBI Taxonomy" id="1348253"/>
    <lineage>
        <taxon>Bacteria</taxon>
        <taxon>Bacillati</taxon>
        <taxon>Actinomycetota</taxon>
        <taxon>Actinomycetes</taxon>
        <taxon>Micrococcales</taxon>
        <taxon>Microbacteriaceae</taxon>
        <taxon>Microbacterium</taxon>
    </lineage>
</organism>
<proteinExistence type="predicted"/>
<dbReference type="EMBL" id="JTDK01000010">
    <property type="protein sequence ID" value="KHK97420.1"/>
    <property type="molecule type" value="Genomic_DNA"/>
</dbReference>
<evidence type="ECO:0000256" key="1">
    <source>
        <dbReference type="SAM" id="MobiDB-lite"/>
    </source>
</evidence>
<reference evidence="2 3" key="1">
    <citation type="submission" date="2014-11" db="EMBL/GenBank/DDBJ databases">
        <title>Genome sequence of Microbacterium mangrovi MUSC 115(T).</title>
        <authorList>
            <person name="Lee L.-H."/>
        </authorList>
    </citation>
    <scope>NUCLEOTIDE SEQUENCE [LARGE SCALE GENOMIC DNA]</scope>
    <source>
        <strain evidence="2 3">MUSC 115</strain>
    </source>
</reference>
<comment type="caution">
    <text evidence="2">The sequence shown here is derived from an EMBL/GenBank/DDBJ whole genome shotgun (WGS) entry which is preliminary data.</text>
</comment>
<protein>
    <submittedName>
        <fullName evidence="2">Uncharacterized protein</fullName>
    </submittedName>
</protein>
<dbReference type="Proteomes" id="UP000031030">
    <property type="component" value="Unassembled WGS sequence"/>
</dbReference>
<gene>
    <name evidence="2" type="ORF">LK09_11650</name>
</gene>
<keyword evidence="3" id="KW-1185">Reference proteome</keyword>
<accession>A0A0B2A302</accession>
<feature type="region of interest" description="Disordered" evidence="1">
    <location>
        <begin position="14"/>
        <end position="59"/>
    </location>
</feature>
<name>A0A0B2A302_9MICO</name>
<feature type="compositionally biased region" description="Low complexity" evidence="1">
    <location>
        <begin position="23"/>
        <end position="36"/>
    </location>
</feature>